<dbReference type="EMBL" id="FNJW01000002">
    <property type="protein sequence ID" value="SDQ02523.1"/>
    <property type="molecule type" value="Genomic_DNA"/>
</dbReference>
<dbReference type="Gene3D" id="1.20.5.130">
    <property type="match status" value="1"/>
</dbReference>
<dbReference type="InterPro" id="IPR002633">
    <property type="entry name" value="Bacteriocin_IIa"/>
</dbReference>
<organism evidence="6 7">
    <name type="scientific">Carnobacterium viridans</name>
    <dbReference type="NCBI Taxonomy" id="174587"/>
    <lineage>
        <taxon>Bacteria</taxon>
        <taxon>Bacillati</taxon>
        <taxon>Bacillota</taxon>
        <taxon>Bacilli</taxon>
        <taxon>Lactobacillales</taxon>
        <taxon>Carnobacteriaceae</taxon>
        <taxon>Carnobacterium</taxon>
    </lineage>
</organism>
<protein>
    <submittedName>
        <fullName evidence="6">Class II bacteriocin</fullName>
    </submittedName>
</protein>
<evidence type="ECO:0000313" key="5">
    <source>
        <dbReference type="EMBL" id="SDQ02523.1"/>
    </source>
</evidence>
<accession>A0A1H0XI18</accession>
<keyword evidence="7" id="KW-1185">Reference proteome</keyword>
<comment type="similarity">
    <text evidence="1">Belongs to the bacteriocin class IIA/YGNGV family.</text>
</comment>
<dbReference type="RefSeq" id="WP_081901336.1">
    <property type="nucleotide sequence ID" value="NZ_CP084918.1"/>
</dbReference>
<dbReference type="Proteomes" id="UP000199481">
    <property type="component" value="Unassembled WGS sequence"/>
</dbReference>
<dbReference type="AlphaFoldDB" id="A0A1H0XI18"/>
<dbReference type="InterPro" id="IPR023388">
    <property type="entry name" value="Bacteriocin_IIa_dom_sf"/>
</dbReference>
<evidence type="ECO:0000313" key="7">
    <source>
        <dbReference type="Proteomes" id="UP000199481"/>
    </source>
</evidence>
<keyword evidence="3" id="KW-0044">Antibiotic</keyword>
<keyword evidence="4" id="KW-0078">Bacteriocin</keyword>
<sequence length="57" mass="6219">MVSGLGLLFSSINVEAATAYPNGVYCNKTKCWVDWNKAQSEIGKIIVNGWVQSGPWS</sequence>
<evidence type="ECO:0000256" key="3">
    <source>
        <dbReference type="ARBA" id="ARBA00023022"/>
    </source>
</evidence>
<reference evidence="6" key="2">
    <citation type="submission" date="2016-10" db="EMBL/GenBank/DDBJ databases">
        <authorList>
            <person name="de Groot N.N."/>
        </authorList>
    </citation>
    <scope>NUCLEOTIDE SEQUENCE [LARGE SCALE GENOMIC DNA]</scope>
    <source>
        <strain evidence="6">MPL-11</strain>
    </source>
</reference>
<dbReference type="GO" id="GO:0005576">
    <property type="term" value="C:extracellular region"/>
    <property type="evidence" value="ECO:0007669"/>
    <property type="project" value="InterPro"/>
</dbReference>
<dbReference type="OrthoDB" id="2156838at2"/>
<keyword evidence="2" id="KW-0929">Antimicrobial</keyword>
<evidence type="ECO:0000256" key="4">
    <source>
        <dbReference type="ARBA" id="ARBA00023048"/>
    </source>
</evidence>
<evidence type="ECO:0000256" key="1">
    <source>
        <dbReference type="ARBA" id="ARBA00007999"/>
    </source>
</evidence>
<evidence type="ECO:0000256" key="2">
    <source>
        <dbReference type="ARBA" id="ARBA00022529"/>
    </source>
</evidence>
<gene>
    <name evidence="5" type="ORF">SAMN04487752_0029</name>
    <name evidence="6" type="ORF">SAMN04487752_0103</name>
</gene>
<name>A0A1H0XI18_9LACT</name>
<dbReference type="EMBL" id="FNJW01000003">
    <property type="protein sequence ID" value="SDQ02590.1"/>
    <property type="molecule type" value="Genomic_DNA"/>
</dbReference>
<dbReference type="GO" id="GO:0031640">
    <property type="term" value="P:killing of cells of another organism"/>
    <property type="evidence" value="ECO:0007669"/>
    <property type="project" value="UniProtKB-KW"/>
</dbReference>
<dbReference type="Pfam" id="PF01721">
    <property type="entry name" value="Bacteriocin_II"/>
    <property type="match status" value="1"/>
</dbReference>
<proteinExistence type="inferred from homology"/>
<dbReference type="GO" id="GO:0042742">
    <property type="term" value="P:defense response to bacterium"/>
    <property type="evidence" value="ECO:0007669"/>
    <property type="project" value="UniProtKB-KW"/>
</dbReference>
<evidence type="ECO:0000313" key="6">
    <source>
        <dbReference type="EMBL" id="SDQ02590.1"/>
    </source>
</evidence>
<reference evidence="7" key="1">
    <citation type="submission" date="2016-10" db="EMBL/GenBank/DDBJ databases">
        <authorList>
            <person name="Varghese N."/>
            <person name="Submissions S."/>
        </authorList>
    </citation>
    <scope>NUCLEOTIDE SEQUENCE [LARGE SCALE GENOMIC DNA]</scope>
    <source>
        <strain evidence="7">MPL-11</strain>
    </source>
</reference>